<evidence type="ECO:0000256" key="1">
    <source>
        <dbReference type="ARBA" id="ARBA00022747"/>
    </source>
</evidence>
<dbReference type="GO" id="GO:0009307">
    <property type="term" value="P:DNA restriction-modification system"/>
    <property type="evidence" value="ECO:0007669"/>
    <property type="project" value="UniProtKB-KW"/>
</dbReference>
<dbReference type="EMBL" id="AE017285">
    <property type="protein sequence ID" value="AAS96187.1"/>
    <property type="molecule type" value="Genomic_DNA"/>
</dbReference>
<protein>
    <recommendedName>
        <fullName evidence="5">Type I restriction modification DNA specificity domain-containing protein</fullName>
    </recommendedName>
</protein>
<evidence type="ECO:0000256" key="2">
    <source>
        <dbReference type="ARBA" id="ARBA00023125"/>
    </source>
</evidence>
<dbReference type="Gene3D" id="3.90.220.20">
    <property type="entry name" value="DNA methylase specificity domains"/>
    <property type="match status" value="1"/>
</dbReference>
<keyword evidence="1" id="KW-0680">Restriction system</keyword>
<evidence type="ECO:0000313" key="3">
    <source>
        <dbReference type="EMBL" id="AAS96187.1"/>
    </source>
</evidence>
<dbReference type="EnsemblBacteria" id="AAS96187">
    <property type="protein sequence ID" value="AAS96187"/>
    <property type="gene ID" value="DVU_1710"/>
</dbReference>
<dbReference type="KEGG" id="dvu:DVU_1710"/>
<name>Q72BC6_NITV2</name>
<organism evidence="3 4">
    <name type="scientific">Nitratidesulfovibrio vulgaris (strain ATCC 29579 / DSM 644 / CCUG 34227 / NCIMB 8303 / VKM B-1760 / Hildenborough)</name>
    <name type="common">Desulfovibrio vulgaris</name>
    <dbReference type="NCBI Taxonomy" id="882"/>
    <lineage>
        <taxon>Bacteria</taxon>
        <taxon>Pseudomonadati</taxon>
        <taxon>Thermodesulfobacteriota</taxon>
        <taxon>Desulfovibrionia</taxon>
        <taxon>Desulfovibrionales</taxon>
        <taxon>Desulfovibrionaceae</taxon>
        <taxon>Nitratidesulfovibrio</taxon>
    </lineage>
</organism>
<dbReference type="InterPro" id="IPR044946">
    <property type="entry name" value="Restrct_endonuc_typeI_TRD_sf"/>
</dbReference>
<accession>Q72BC6</accession>
<dbReference type="PATRIC" id="fig|882.5.peg.1576"/>
<gene>
    <name evidence="3" type="ordered locus">DVU_1710</name>
</gene>
<dbReference type="SMR" id="Q72BC6"/>
<sequence length="192" mass="21152">MKLSDVVNILPAHPFRGSIEEVADGTARAVQMKDIEDDGAVAWHSLVRTELSGRREPNWLQPQDILFLVRGSRNIAVLLDSVPFPAVISPHFLLLRVAPGAGVLPAFVAWQMNQLPAQRYFEASAEGSVQRSIRKAVLADLPLVIPPKSTQHAVVRLAAAARQEAETYRKLIANREQELRAVASTILNRKAL</sequence>
<evidence type="ECO:0000313" key="4">
    <source>
        <dbReference type="Proteomes" id="UP000002194"/>
    </source>
</evidence>
<dbReference type="AlphaFoldDB" id="Q72BC6"/>
<dbReference type="SUPFAM" id="SSF116734">
    <property type="entry name" value="DNA methylase specificity domain"/>
    <property type="match status" value="1"/>
</dbReference>
<dbReference type="STRING" id="882.DVU_1710"/>
<keyword evidence="4" id="KW-1185">Reference proteome</keyword>
<dbReference type="PaxDb" id="882-DVU_1710"/>
<proteinExistence type="predicted"/>
<dbReference type="Proteomes" id="UP000002194">
    <property type="component" value="Chromosome"/>
</dbReference>
<dbReference type="IntAct" id="Q72BC6">
    <property type="interactions" value="1"/>
</dbReference>
<dbReference type="CDD" id="cd16961">
    <property type="entry name" value="RMtype1_S_TRD-CR_like"/>
    <property type="match status" value="1"/>
</dbReference>
<keyword evidence="2" id="KW-0238">DNA-binding</keyword>
<dbReference type="GO" id="GO:0003677">
    <property type="term" value="F:DNA binding"/>
    <property type="evidence" value="ECO:0007669"/>
    <property type="project" value="UniProtKB-KW"/>
</dbReference>
<dbReference type="OrthoDB" id="5465337at2"/>
<dbReference type="HOGENOM" id="CLU_094509_2_1_7"/>
<dbReference type="eggNOG" id="COG0732">
    <property type="taxonomic scope" value="Bacteria"/>
</dbReference>
<evidence type="ECO:0008006" key="5">
    <source>
        <dbReference type="Google" id="ProtNLM"/>
    </source>
</evidence>
<reference evidence="3 4" key="1">
    <citation type="journal article" date="2004" name="Nat. Biotechnol.">
        <title>The genome sequence of the anaerobic, sulfate-reducing bacterium Desulfovibrio vulgaris Hildenborough.</title>
        <authorList>
            <person name="Heidelberg J.F."/>
            <person name="Seshadri R."/>
            <person name="Haveman S.A."/>
            <person name="Hemme C.L."/>
            <person name="Paulsen I.T."/>
            <person name="Kolonay J.F."/>
            <person name="Eisen J.A."/>
            <person name="Ward N."/>
            <person name="Methe B."/>
            <person name="Brinkac L.M."/>
            <person name="Daugherty S.C."/>
            <person name="Deboy R.T."/>
            <person name="Dodson R.J."/>
            <person name="Durkin A.S."/>
            <person name="Madupu R."/>
            <person name="Nelson W.C."/>
            <person name="Sullivan S.A."/>
            <person name="Fouts D."/>
            <person name="Haft D.H."/>
            <person name="Selengut J."/>
            <person name="Peterson J.D."/>
            <person name="Davidsen T.M."/>
            <person name="Zafar N."/>
            <person name="Zhou L."/>
            <person name="Radune D."/>
            <person name="Dimitrov G."/>
            <person name="Hance M."/>
            <person name="Tran K."/>
            <person name="Khouri H."/>
            <person name="Gill J."/>
            <person name="Utterback T.R."/>
            <person name="Feldblyum T.V."/>
            <person name="Wall J.D."/>
            <person name="Voordouw G."/>
            <person name="Fraser C.M."/>
        </authorList>
    </citation>
    <scope>NUCLEOTIDE SEQUENCE [LARGE SCALE GENOMIC DNA]</scope>
    <source>
        <strain evidence="4">ATCC 29579 / DSM 644 / NCIMB 8303 / VKM B-1760 / Hildenborough</strain>
    </source>
</reference>